<sequence>MKLIAFFEILIQKVFLEILKLSQVNDLINSKQNKESLQILSCL</sequence>
<reference evidence="1" key="1">
    <citation type="submission" date="2021-01" db="EMBL/GenBank/DDBJ databases">
        <authorList>
            <consortium name="Genoscope - CEA"/>
            <person name="William W."/>
        </authorList>
    </citation>
    <scope>NUCLEOTIDE SEQUENCE</scope>
</reference>
<name>A0A8S1RBB8_9CILI</name>
<dbReference type="AlphaFoldDB" id="A0A8S1RBB8"/>
<dbReference type="Proteomes" id="UP000692954">
    <property type="component" value="Unassembled WGS sequence"/>
</dbReference>
<dbReference type="EMBL" id="CAJJDN010000155">
    <property type="protein sequence ID" value="CAD8125027.1"/>
    <property type="molecule type" value="Genomic_DNA"/>
</dbReference>
<gene>
    <name evidence="1" type="ORF">PSON_ATCC_30995.1.T1550105</name>
</gene>
<accession>A0A8S1RBB8</accession>
<organism evidence="1 2">
    <name type="scientific">Paramecium sonneborni</name>
    <dbReference type="NCBI Taxonomy" id="65129"/>
    <lineage>
        <taxon>Eukaryota</taxon>
        <taxon>Sar</taxon>
        <taxon>Alveolata</taxon>
        <taxon>Ciliophora</taxon>
        <taxon>Intramacronucleata</taxon>
        <taxon>Oligohymenophorea</taxon>
        <taxon>Peniculida</taxon>
        <taxon>Parameciidae</taxon>
        <taxon>Paramecium</taxon>
    </lineage>
</organism>
<protein>
    <submittedName>
        <fullName evidence="1">Uncharacterized protein</fullName>
    </submittedName>
</protein>
<proteinExistence type="predicted"/>
<evidence type="ECO:0000313" key="1">
    <source>
        <dbReference type="EMBL" id="CAD8125027.1"/>
    </source>
</evidence>
<keyword evidence="2" id="KW-1185">Reference proteome</keyword>
<evidence type="ECO:0000313" key="2">
    <source>
        <dbReference type="Proteomes" id="UP000692954"/>
    </source>
</evidence>
<comment type="caution">
    <text evidence="1">The sequence shown here is derived from an EMBL/GenBank/DDBJ whole genome shotgun (WGS) entry which is preliminary data.</text>
</comment>